<comment type="caution">
    <text evidence="1">The sequence shown here is derived from an EMBL/GenBank/DDBJ whole genome shotgun (WGS) entry which is preliminary data.</text>
</comment>
<name>A0ABS4Q4F6_9PSEU</name>
<protein>
    <recommendedName>
        <fullName evidence="3">Proteins of 100 residues with WXG</fullName>
    </recommendedName>
</protein>
<proteinExistence type="predicted"/>
<dbReference type="Proteomes" id="UP000741013">
    <property type="component" value="Unassembled WGS sequence"/>
</dbReference>
<dbReference type="EMBL" id="JAGGMS010000001">
    <property type="protein sequence ID" value="MBP2186550.1"/>
    <property type="molecule type" value="Genomic_DNA"/>
</dbReference>
<accession>A0ABS4Q4F6</accession>
<keyword evidence="2" id="KW-1185">Reference proteome</keyword>
<evidence type="ECO:0008006" key="3">
    <source>
        <dbReference type="Google" id="ProtNLM"/>
    </source>
</evidence>
<evidence type="ECO:0000313" key="1">
    <source>
        <dbReference type="EMBL" id="MBP2186550.1"/>
    </source>
</evidence>
<gene>
    <name evidence="1" type="ORF">JOM49_008076</name>
</gene>
<reference evidence="1 2" key="1">
    <citation type="submission" date="2021-03" db="EMBL/GenBank/DDBJ databases">
        <title>Sequencing the genomes of 1000 actinobacteria strains.</title>
        <authorList>
            <person name="Klenk H.-P."/>
        </authorList>
    </citation>
    <scope>NUCLEOTIDE SEQUENCE [LARGE SCALE GENOMIC DNA]</scope>
    <source>
        <strain evidence="1 2">DSM 45510</strain>
    </source>
</reference>
<evidence type="ECO:0000313" key="2">
    <source>
        <dbReference type="Proteomes" id="UP000741013"/>
    </source>
</evidence>
<organism evidence="1 2">
    <name type="scientific">Amycolatopsis magusensis</name>
    <dbReference type="NCBI Taxonomy" id="882444"/>
    <lineage>
        <taxon>Bacteria</taxon>
        <taxon>Bacillati</taxon>
        <taxon>Actinomycetota</taxon>
        <taxon>Actinomycetes</taxon>
        <taxon>Pseudonocardiales</taxon>
        <taxon>Pseudonocardiaceae</taxon>
        <taxon>Amycolatopsis</taxon>
    </lineage>
</organism>
<sequence>MSDWMAGPPYNLVLDATYSHMFPFFKEHAAFANFQLDDSLHAPDLVRHACAVTAVDDNTLGSTYEALRQVWVDGGDDTIHQVDAFLTNVISQQNWDGASADLARTYMGAVKAYLVAEQRVLTSVIAAVLNYGSVIEAGIENFDQLMFAFCELSSQKQEDDDREELMRAITIITIVAGVATGGIASLPSLAGGFIATASAAAAQIVSEEEEVAAGGDWQGIVNSYVGKVQEVAEALHGKIDDITESLKIHVDTLSLDAPDLQPIQKLTAKQAPA</sequence>
<dbReference type="RefSeq" id="WP_209669709.1">
    <property type="nucleotide sequence ID" value="NZ_JAGGMS010000001.1"/>
</dbReference>